<dbReference type="Gene3D" id="3.30.565.10">
    <property type="entry name" value="Histidine kinase-like ATPase, C-terminal domain"/>
    <property type="match status" value="1"/>
</dbReference>
<dbReference type="InterPro" id="IPR036890">
    <property type="entry name" value="HATPase_C_sf"/>
</dbReference>
<sequence length="148" mass="15738">MDHWERTVSHHWIDPKACESLAILVESVSCAILTQNHSPICLEVDIDPSIRIPADGEKVAELVRTLVNQSIAEMGVQGGELTITAVDVSSGLELEVADTGRSIEQRATSLPFIAAALGAKIHWQNCPQGGAAATIVFRPTAGASRMVA</sequence>
<dbReference type="Proteomes" id="UP000319143">
    <property type="component" value="Unassembled WGS sequence"/>
</dbReference>
<dbReference type="EMBL" id="SJPV01000001">
    <property type="protein sequence ID" value="TWU41737.1"/>
    <property type="molecule type" value="Genomic_DNA"/>
</dbReference>
<keyword evidence="2" id="KW-1185">Reference proteome</keyword>
<reference evidence="1 2" key="1">
    <citation type="submission" date="2019-02" db="EMBL/GenBank/DDBJ databases">
        <title>Deep-cultivation of Planctomycetes and their phenomic and genomic characterization uncovers novel biology.</title>
        <authorList>
            <person name="Wiegand S."/>
            <person name="Jogler M."/>
            <person name="Boedeker C."/>
            <person name="Pinto D."/>
            <person name="Vollmers J."/>
            <person name="Rivas-Marin E."/>
            <person name="Kohn T."/>
            <person name="Peeters S.H."/>
            <person name="Heuer A."/>
            <person name="Rast P."/>
            <person name="Oberbeckmann S."/>
            <person name="Bunk B."/>
            <person name="Jeske O."/>
            <person name="Meyerdierks A."/>
            <person name="Storesund J.E."/>
            <person name="Kallscheuer N."/>
            <person name="Luecker S."/>
            <person name="Lage O.M."/>
            <person name="Pohl T."/>
            <person name="Merkel B.J."/>
            <person name="Hornburger P."/>
            <person name="Mueller R.-W."/>
            <person name="Bruemmer F."/>
            <person name="Labrenz M."/>
            <person name="Spormann A.M."/>
            <person name="Op Den Camp H."/>
            <person name="Overmann J."/>
            <person name="Amann R."/>
            <person name="Jetten M.S.M."/>
            <person name="Mascher T."/>
            <person name="Medema M.H."/>
            <person name="Devos D.P."/>
            <person name="Kaster A.-K."/>
            <person name="Ovreas L."/>
            <person name="Rohde M."/>
            <person name="Galperin M.Y."/>
            <person name="Jogler C."/>
        </authorList>
    </citation>
    <scope>NUCLEOTIDE SEQUENCE [LARGE SCALE GENOMIC DNA]</scope>
    <source>
        <strain evidence="1 2">Poly41</strain>
    </source>
</reference>
<proteinExistence type="predicted"/>
<evidence type="ECO:0000313" key="2">
    <source>
        <dbReference type="Proteomes" id="UP000319143"/>
    </source>
</evidence>
<name>A0A5C6E188_9BACT</name>
<dbReference type="AlphaFoldDB" id="A0A5C6E188"/>
<dbReference type="OrthoDB" id="291561at2"/>
<gene>
    <name evidence="1" type="ORF">Poly41_00290</name>
</gene>
<dbReference type="SUPFAM" id="SSF55874">
    <property type="entry name" value="ATPase domain of HSP90 chaperone/DNA topoisomerase II/histidine kinase"/>
    <property type="match status" value="1"/>
</dbReference>
<comment type="caution">
    <text evidence="1">The sequence shown here is derived from an EMBL/GenBank/DDBJ whole genome shotgun (WGS) entry which is preliminary data.</text>
</comment>
<accession>A0A5C6E188</accession>
<protein>
    <submittedName>
        <fullName evidence="1">Uncharacterized protein</fullName>
    </submittedName>
</protein>
<evidence type="ECO:0000313" key="1">
    <source>
        <dbReference type="EMBL" id="TWU41737.1"/>
    </source>
</evidence>
<organism evidence="1 2">
    <name type="scientific">Novipirellula artificiosorum</name>
    <dbReference type="NCBI Taxonomy" id="2528016"/>
    <lineage>
        <taxon>Bacteria</taxon>
        <taxon>Pseudomonadati</taxon>
        <taxon>Planctomycetota</taxon>
        <taxon>Planctomycetia</taxon>
        <taxon>Pirellulales</taxon>
        <taxon>Pirellulaceae</taxon>
        <taxon>Novipirellula</taxon>
    </lineage>
</organism>